<gene>
    <name evidence="1" type="ORF">OG469_38655</name>
</gene>
<accession>A0ABZ1WJS1</accession>
<evidence type="ECO:0000313" key="2">
    <source>
        <dbReference type="Proteomes" id="UP001432014"/>
    </source>
</evidence>
<reference evidence="1 2" key="1">
    <citation type="submission" date="2022-10" db="EMBL/GenBank/DDBJ databases">
        <title>The complete genomes of actinobacterial strains from the NBC collection.</title>
        <authorList>
            <person name="Joergensen T.S."/>
            <person name="Alvarez Arevalo M."/>
            <person name="Sterndorff E.B."/>
            <person name="Faurdal D."/>
            <person name="Vuksanovic O."/>
            <person name="Mourched A.-S."/>
            <person name="Charusanti P."/>
            <person name="Shaw S."/>
            <person name="Blin K."/>
            <person name="Weber T."/>
        </authorList>
    </citation>
    <scope>NUCLEOTIDE SEQUENCE [LARGE SCALE GENOMIC DNA]</scope>
    <source>
        <strain evidence="1 2">NBC_01247</strain>
    </source>
</reference>
<dbReference type="Proteomes" id="UP001432014">
    <property type="component" value="Chromosome"/>
</dbReference>
<sequence length="82" mass="9307">MRRKVSKETRERLQLLAGQRGTTMRDLVEQLASQTLTEEELRARGEQARRYLREQMGIDVTDATMAASARLRAMIAERGTAA</sequence>
<organism evidence="1 2">
    <name type="scientific">Kitasatospora herbaricolor</name>
    <dbReference type="NCBI Taxonomy" id="68217"/>
    <lineage>
        <taxon>Bacteria</taxon>
        <taxon>Bacillati</taxon>
        <taxon>Actinomycetota</taxon>
        <taxon>Actinomycetes</taxon>
        <taxon>Kitasatosporales</taxon>
        <taxon>Streptomycetaceae</taxon>
        <taxon>Kitasatospora</taxon>
    </lineage>
</organism>
<name>A0ABZ1WJS1_9ACTN</name>
<dbReference type="EMBL" id="CP108482">
    <property type="protein sequence ID" value="WUS60900.1"/>
    <property type="molecule type" value="Genomic_DNA"/>
</dbReference>
<evidence type="ECO:0000313" key="1">
    <source>
        <dbReference type="EMBL" id="WUS60900.1"/>
    </source>
</evidence>
<keyword evidence="2" id="KW-1185">Reference proteome</keyword>
<proteinExistence type="predicted"/>
<protein>
    <submittedName>
        <fullName evidence="1">Uncharacterized protein</fullName>
    </submittedName>
</protein>
<dbReference type="RefSeq" id="WP_329611556.1">
    <property type="nucleotide sequence ID" value="NZ_CP108482.1"/>
</dbReference>